<sequence length="181" mass="21073">MVTDDMEDGFPISIYRLGAVFCQSVTGVGSATDFVSRLIVSCVRIRYFPPMPHQSKNFIPVNYQVEAMILISQLDESVERTYNMVPEMSISGGMPYEEWLNRVQAKDNDDHLRPLLPMLEEKVYDGHCRWEMYENLPIYDTENLRRHLQGIPELATCPTLDRDIFKNSCLVWDWLEFARTV</sequence>
<name>A0A5N6WEU7_9EURO</name>
<dbReference type="Gene3D" id="3.40.50.720">
    <property type="entry name" value="NAD(P)-binding Rossmann-like Domain"/>
    <property type="match status" value="1"/>
</dbReference>
<dbReference type="InterPro" id="IPR013120">
    <property type="entry name" value="FAR_NAD-bd"/>
</dbReference>
<evidence type="ECO:0000313" key="3">
    <source>
        <dbReference type="Proteomes" id="UP000325433"/>
    </source>
</evidence>
<dbReference type="Proteomes" id="UP000325433">
    <property type="component" value="Unassembled WGS sequence"/>
</dbReference>
<accession>A0A5N6WEU7</accession>
<organism evidence="2 3">
    <name type="scientific">Aspergillus transmontanensis</name>
    <dbReference type="NCBI Taxonomy" id="1034304"/>
    <lineage>
        <taxon>Eukaryota</taxon>
        <taxon>Fungi</taxon>
        <taxon>Dikarya</taxon>
        <taxon>Ascomycota</taxon>
        <taxon>Pezizomycotina</taxon>
        <taxon>Eurotiomycetes</taxon>
        <taxon>Eurotiomycetidae</taxon>
        <taxon>Eurotiales</taxon>
        <taxon>Aspergillaceae</taxon>
        <taxon>Aspergillus</taxon>
        <taxon>Aspergillus subgen. Circumdati</taxon>
    </lineage>
</organism>
<gene>
    <name evidence="2" type="ORF">BDV41DRAFT_570975</name>
</gene>
<evidence type="ECO:0000313" key="2">
    <source>
        <dbReference type="EMBL" id="KAE8319334.1"/>
    </source>
</evidence>
<feature type="domain" description="Thioester reductase (TE)" evidence="1">
    <location>
        <begin position="4"/>
        <end position="68"/>
    </location>
</feature>
<dbReference type="AlphaFoldDB" id="A0A5N6WEU7"/>
<dbReference type="EMBL" id="ML738294">
    <property type="protein sequence ID" value="KAE8319334.1"/>
    <property type="molecule type" value="Genomic_DNA"/>
</dbReference>
<dbReference type="Pfam" id="PF07993">
    <property type="entry name" value="NAD_binding_4"/>
    <property type="match status" value="1"/>
</dbReference>
<proteinExistence type="predicted"/>
<reference evidence="3" key="1">
    <citation type="submission" date="2019-04" db="EMBL/GenBank/DDBJ databases">
        <title>Friends and foes A comparative genomics studyof 23 Aspergillus species from section Flavi.</title>
        <authorList>
            <consortium name="DOE Joint Genome Institute"/>
            <person name="Kjaerbolling I."/>
            <person name="Vesth T."/>
            <person name="Frisvad J.C."/>
            <person name="Nybo J.L."/>
            <person name="Theobald S."/>
            <person name="Kildgaard S."/>
            <person name="Isbrandt T."/>
            <person name="Kuo A."/>
            <person name="Sato A."/>
            <person name="Lyhne E.K."/>
            <person name="Kogle M.E."/>
            <person name="Wiebenga A."/>
            <person name="Kun R.S."/>
            <person name="Lubbers R.J."/>
            <person name="Makela M.R."/>
            <person name="Barry K."/>
            <person name="Chovatia M."/>
            <person name="Clum A."/>
            <person name="Daum C."/>
            <person name="Haridas S."/>
            <person name="He G."/>
            <person name="LaButti K."/>
            <person name="Lipzen A."/>
            <person name="Mondo S."/>
            <person name="Riley R."/>
            <person name="Salamov A."/>
            <person name="Simmons B.A."/>
            <person name="Magnuson J.K."/>
            <person name="Henrissat B."/>
            <person name="Mortensen U.H."/>
            <person name="Larsen T.O."/>
            <person name="Devries R.P."/>
            <person name="Grigoriev I.V."/>
            <person name="Machida M."/>
            <person name="Baker S.E."/>
            <person name="Andersen M.R."/>
        </authorList>
    </citation>
    <scope>NUCLEOTIDE SEQUENCE [LARGE SCALE GENOMIC DNA]</scope>
    <source>
        <strain evidence="3">CBS 130015</strain>
    </source>
</reference>
<evidence type="ECO:0000259" key="1">
    <source>
        <dbReference type="Pfam" id="PF07993"/>
    </source>
</evidence>
<keyword evidence="3" id="KW-1185">Reference proteome</keyword>
<protein>
    <recommendedName>
        <fullName evidence="1">Thioester reductase (TE) domain-containing protein</fullName>
    </recommendedName>
</protein>